<gene>
    <name evidence="2" type="ORF">QBC46DRAFT_412416</name>
</gene>
<keyword evidence="3" id="KW-1185">Reference proteome</keyword>
<reference evidence="3" key="1">
    <citation type="journal article" date="2023" name="Mol. Phylogenet. Evol.">
        <title>Genome-scale phylogeny and comparative genomics of the fungal order Sordariales.</title>
        <authorList>
            <person name="Hensen N."/>
            <person name="Bonometti L."/>
            <person name="Westerberg I."/>
            <person name="Brannstrom I.O."/>
            <person name="Guillou S."/>
            <person name="Cros-Aarteil S."/>
            <person name="Calhoun S."/>
            <person name="Haridas S."/>
            <person name="Kuo A."/>
            <person name="Mondo S."/>
            <person name="Pangilinan J."/>
            <person name="Riley R."/>
            <person name="LaButti K."/>
            <person name="Andreopoulos B."/>
            <person name="Lipzen A."/>
            <person name="Chen C."/>
            <person name="Yan M."/>
            <person name="Daum C."/>
            <person name="Ng V."/>
            <person name="Clum A."/>
            <person name="Steindorff A."/>
            <person name="Ohm R.A."/>
            <person name="Martin F."/>
            <person name="Silar P."/>
            <person name="Natvig D.O."/>
            <person name="Lalanne C."/>
            <person name="Gautier V."/>
            <person name="Ament-Velasquez S.L."/>
            <person name="Kruys A."/>
            <person name="Hutchinson M.I."/>
            <person name="Powell A.J."/>
            <person name="Barry K."/>
            <person name="Miller A.N."/>
            <person name="Grigoriev I.V."/>
            <person name="Debuchy R."/>
            <person name="Gladieux P."/>
            <person name="Hiltunen Thoren M."/>
            <person name="Johannesson H."/>
        </authorList>
    </citation>
    <scope>NUCLEOTIDE SEQUENCE [LARGE SCALE GENOMIC DNA]</scope>
    <source>
        <strain evidence="3">CBS 340.73</strain>
    </source>
</reference>
<sequence>MASLVHVRESAQRGKWFESNVIAAIGLDQRNFLLSQKLFIVISPSPLHGALGAMGRLPEVETSGGRVPGAALNTSLPRIVLWVNLAVSQDDEAYVDKLRVLVSHEYGSFVKSLSQDSPEVRHACECDKYKTASPFARRTTFSFHTLLIKTLIKHHHKASKTSLQEIHAQSHHTMPSEVVNCDKCGATISSTQSECPVCFENPNGGYSSDSSEASESSDSSESSDGSESEAPYDGRANPYLVLLEKLGRRIGMGGSATATAMEEGGLEIT</sequence>
<dbReference type="AlphaFoldDB" id="A0AAN6S0M8"/>
<name>A0AAN6S0M8_9PEZI</name>
<organism evidence="2 3">
    <name type="scientific">Diplogelasinospora grovesii</name>
    <dbReference type="NCBI Taxonomy" id="303347"/>
    <lineage>
        <taxon>Eukaryota</taxon>
        <taxon>Fungi</taxon>
        <taxon>Dikarya</taxon>
        <taxon>Ascomycota</taxon>
        <taxon>Pezizomycotina</taxon>
        <taxon>Sordariomycetes</taxon>
        <taxon>Sordariomycetidae</taxon>
        <taxon>Sordariales</taxon>
        <taxon>Diplogelasinosporaceae</taxon>
        <taxon>Diplogelasinospora</taxon>
    </lineage>
</organism>
<evidence type="ECO:0000256" key="1">
    <source>
        <dbReference type="SAM" id="MobiDB-lite"/>
    </source>
</evidence>
<dbReference type="Proteomes" id="UP001303473">
    <property type="component" value="Unassembled WGS sequence"/>
</dbReference>
<feature type="region of interest" description="Disordered" evidence="1">
    <location>
        <begin position="206"/>
        <end position="235"/>
    </location>
</feature>
<comment type="caution">
    <text evidence="2">The sequence shown here is derived from an EMBL/GenBank/DDBJ whole genome shotgun (WGS) entry which is preliminary data.</text>
</comment>
<feature type="compositionally biased region" description="Low complexity" evidence="1">
    <location>
        <begin position="207"/>
        <end position="229"/>
    </location>
</feature>
<evidence type="ECO:0000313" key="2">
    <source>
        <dbReference type="EMBL" id="KAK3936125.1"/>
    </source>
</evidence>
<proteinExistence type="predicted"/>
<dbReference type="EMBL" id="MU853894">
    <property type="protein sequence ID" value="KAK3936125.1"/>
    <property type="molecule type" value="Genomic_DNA"/>
</dbReference>
<evidence type="ECO:0000313" key="3">
    <source>
        <dbReference type="Proteomes" id="UP001303473"/>
    </source>
</evidence>
<protein>
    <submittedName>
        <fullName evidence="2">Uncharacterized protein</fullName>
    </submittedName>
</protein>
<accession>A0AAN6S0M8</accession>